<accession>A0A437P2D5</accession>
<protein>
    <submittedName>
        <fullName evidence="2">Uncharacterized protein</fullName>
    </submittedName>
</protein>
<evidence type="ECO:0000256" key="1">
    <source>
        <dbReference type="SAM" id="MobiDB-lite"/>
    </source>
</evidence>
<feature type="compositionally biased region" description="Basic residues" evidence="1">
    <location>
        <begin position="64"/>
        <end position="93"/>
    </location>
</feature>
<evidence type="ECO:0000313" key="3">
    <source>
        <dbReference type="Proteomes" id="UP000283128"/>
    </source>
</evidence>
<reference evidence="2 3" key="1">
    <citation type="submission" date="2019-01" db="EMBL/GenBank/DDBJ databases">
        <title>Genome sequences of Streptomyces and Rhizobium isolates collected from root and soil.</title>
        <authorList>
            <person name="Chhettri S."/>
            <person name="Sevigny J.L."/>
            <person name="Sen A."/>
            <person name="Ennis N."/>
            <person name="Tisa L."/>
        </authorList>
    </citation>
    <scope>NUCLEOTIDE SEQUENCE [LARGE SCALE GENOMIC DNA]</scope>
    <source>
        <strain evidence="2 3">San01</strain>
    </source>
</reference>
<evidence type="ECO:0000313" key="2">
    <source>
        <dbReference type="EMBL" id="RVU16288.1"/>
    </source>
</evidence>
<comment type="caution">
    <text evidence="2">The sequence shown here is derived from an EMBL/GenBank/DDBJ whole genome shotgun (WGS) entry which is preliminary data.</text>
</comment>
<sequence length="114" mass="12551">MIRREAFAEASRFRGEFYECLAAACGAPVRATRAIDTPAHGGRWLDLCRTCMITQHQAATRPARTAHRDHGRRPRGGPPRRRLGGRRAARRPRARDARVRTRQSGAGRGPAGAG</sequence>
<dbReference type="AlphaFoldDB" id="A0A437P2D5"/>
<dbReference type="EMBL" id="RZYA01000028">
    <property type="protein sequence ID" value="RVU16288.1"/>
    <property type="molecule type" value="Genomic_DNA"/>
</dbReference>
<proteinExistence type="predicted"/>
<gene>
    <name evidence="2" type="ORF">EOT10_37155</name>
</gene>
<keyword evidence="3" id="KW-1185">Reference proteome</keyword>
<organism evidence="2 3">
    <name type="scientific">Streptomyces antnestii</name>
    <dbReference type="NCBI Taxonomy" id="2494256"/>
    <lineage>
        <taxon>Bacteria</taxon>
        <taxon>Bacillati</taxon>
        <taxon>Actinomycetota</taxon>
        <taxon>Actinomycetes</taxon>
        <taxon>Kitasatosporales</taxon>
        <taxon>Streptomycetaceae</taxon>
        <taxon>Streptomyces</taxon>
    </lineage>
</organism>
<dbReference type="OrthoDB" id="4328437at2"/>
<dbReference type="Proteomes" id="UP000283128">
    <property type="component" value="Unassembled WGS sequence"/>
</dbReference>
<feature type="region of interest" description="Disordered" evidence="1">
    <location>
        <begin position="56"/>
        <end position="114"/>
    </location>
</feature>
<name>A0A437P2D5_9ACTN</name>